<dbReference type="Gene3D" id="3.40.50.10810">
    <property type="entry name" value="Tandem AAA-ATPase domain"/>
    <property type="match status" value="1"/>
</dbReference>
<dbReference type="PROSITE" id="PS51192">
    <property type="entry name" value="HELICASE_ATP_BIND_1"/>
    <property type="match status" value="1"/>
</dbReference>
<reference evidence="6" key="1">
    <citation type="journal article" date="2015" name="PLoS Genet.">
        <title>The dynamic genome and transcriptome of the human fungal pathogen Blastomyces and close relative Emmonsia.</title>
        <authorList>
            <person name="Munoz J.F."/>
            <person name="Gauthier G.M."/>
            <person name="Desjardins C.A."/>
            <person name="Gallo J.E."/>
            <person name="Holder J."/>
            <person name="Sullivan T.D."/>
            <person name="Marty A.J."/>
            <person name="Carmen J.C."/>
            <person name="Chen Z."/>
            <person name="Ding L."/>
            <person name="Gujja S."/>
            <person name="Magrini V."/>
            <person name="Misas E."/>
            <person name="Mitreva M."/>
            <person name="Priest M."/>
            <person name="Saif S."/>
            <person name="Whiston E.A."/>
            <person name="Young S."/>
            <person name="Zeng Q."/>
            <person name="Goldman W.E."/>
            <person name="Mardis E.R."/>
            <person name="Taylor J.W."/>
            <person name="McEwen J.G."/>
            <person name="Clay O.K."/>
            <person name="Klein B.S."/>
            <person name="Cuomo C.A."/>
        </authorList>
    </citation>
    <scope>NUCLEOTIDE SEQUENCE [LARGE SCALE GENOMIC DNA]</scope>
    <source>
        <strain evidence="6">UAMH 139</strain>
    </source>
</reference>
<dbReference type="GO" id="GO:0016787">
    <property type="term" value="F:hydrolase activity"/>
    <property type="evidence" value="ECO:0007669"/>
    <property type="project" value="UniProtKB-KW"/>
</dbReference>
<dbReference type="Proteomes" id="UP000053573">
    <property type="component" value="Unassembled WGS sequence"/>
</dbReference>
<dbReference type="GO" id="GO:0005634">
    <property type="term" value="C:nucleus"/>
    <property type="evidence" value="ECO:0007669"/>
    <property type="project" value="TreeGrafter"/>
</dbReference>
<feature type="domain" description="Helicase ATP-binding" evidence="4">
    <location>
        <begin position="135"/>
        <end position="337"/>
    </location>
</feature>
<gene>
    <name evidence="5" type="ORF">EMPG_11384</name>
</gene>
<evidence type="ECO:0000259" key="4">
    <source>
        <dbReference type="PROSITE" id="PS51192"/>
    </source>
</evidence>
<sequence>MVGNVASRKAEMCGKLFSTLLCQVLDFLGAKCRVKFEDLQNSDQASCDFVDNMVSYVEAEEMVSYVEAGEKTSEKLKLNQELVKKYQETSALELKYLDLCRCLGLDHLDPTVKLDNGRKITLMAWQVQGIDFILAREKKNIGGGGLVDGCGLGKTIQMLMAIYMAVTISEITKPILILCPANIIHVWVAEWRCFFSGALHLKIYHRTRDNIGDLIKKDLIIDPDEMASFLDELRNTPAIAAKMVIVSSYATWSQRTQMEVSDVPSSSRHSNSKKTCKYLEAFDWLVLDEAHHVKSISAETHSIVQSMVYKHIWFNTATPALNKVTDLVGYLNLVWQKEWSQFLPASASVDKEISEDEEESGDDEQAHKTQFDSEFIREEFCNAVISEDNISVQLLSPSIFKSLLVKGEMLIGDVFEVVSKILKILFLK</sequence>
<dbReference type="EMBL" id="LDEV01000133">
    <property type="protein sequence ID" value="KLJ13692.1"/>
    <property type="molecule type" value="Genomic_DNA"/>
</dbReference>
<dbReference type="GO" id="GO:0005524">
    <property type="term" value="F:ATP binding"/>
    <property type="evidence" value="ECO:0007669"/>
    <property type="project" value="UniProtKB-KW"/>
</dbReference>
<keyword evidence="2" id="KW-0378">Hydrolase</keyword>
<dbReference type="STRING" id="2060906.A0A0H1BRQ7"/>
<evidence type="ECO:0000313" key="5">
    <source>
        <dbReference type="EMBL" id="KLJ13692.1"/>
    </source>
</evidence>
<dbReference type="GO" id="GO:0006281">
    <property type="term" value="P:DNA repair"/>
    <property type="evidence" value="ECO:0007669"/>
    <property type="project" value="TreeGrafter"/>
</dbReference>
<accession>A0A0H1BRQ7</accession>
<dbReference type="PANTHER" id="PTHR45626">
    <property type="entry name" value="TRANSCRIPTION TERMINATION FACTOR 2-RELATED"/>
    <property type="match status" value="1"/>
</dbReference>
<keyword evidence="1" id="KW-0547">Nucleotide-binding</keyword>
<dbReference type="InterPro" id="IPR000330">
    <property type="entry name" value="SNF2_N"/>
</dbReference>
<dbReference type="SMART" id="SM00487">
    <property type="entry name" value="DEXDc"/>
    <property type="match status" value="1"/>
</dbReference>
<keyword evidence="3" id="KW-0067">ATP-binding</keyword>
<dbReference type="PANTHER" id="PTHR45626:SF26">
    <property type="entry name" value="FAMILY HELICASE, PUTATIVE (AFU_ORTHOLOGUE AFUA_2G09120)-RELATED"/>
    <property type="match status" value="1"/>
</dbReference>
<evidence type="ECO:0000256" key="3">
    <source>
        <dbReference type="ARBA" id="ARBA00022840"/>
    </source>
</evidence>
<dbReference type="OrthoDB" id="4170557at2759"/>
<evidence type="ECO:0000256" key="2">
    <source>
        <dbReference type="ARBA" id="ARBA00022801"/>
    </source>
</evidence>
<keyword evidence="6" id="KW-1185">Reference proteome</keyword>
<dbReference type="InterPro" id="IPR014001">
    <property type="entry name" value="Helicase_ATP-bd"/>
</dbReference>
<organism evidence="5 6">
    <name type="scientific">Blastomyces silverae</name>
    <dbReference type="NCBI Taxonomy" id="2060906"/>
    <lineage>
        <taxon>Eukaryota</taxon>
        <taxon>Fungi</taxon>
        <taxon>Dikarya</taxon>
        <taxon>Ascomycota</taxon>
        <taxon>Pezizomycotina</taxon>
        <taxon>Eurotiomycetes</taxon>
        <taxon>Eurotiomycetidae</taxon>
        <taxon>Onygenales</taxon>
        <taxon>Ajellomycetaceae</taxon>
        <taxon>Blastomyces</taxon>
    </lineage>
</organism>
<dbReference type="InterPro" id="IPR050628">
    <property type="entry name" value="SNF2_RAD54_helicase_TF"/>
</dbReference>
<dbReference type="AlphaFoldDB" id="A0A0H1BRQ7"/>
<protein>
    <recommendedName>
        <fullName evidence="4">Helicase ATP-binding domain-containing protein</fullName>
    </recommendedName>
</protein>
<dbReference type="InterPro" id="IPR027417">
    <property type="entry name" value="P-loop_NTPase"/>
</dbReference>
<evidence type="ECO:0000256" key="1">
    <source>
        <dbReference type="ARBA" id="ARBA00022741"/>
    </source>
</evidence>
<dbReference type="GO" id="GO:0008094">
    <property type="term" value="F:ATP-dependent activity, acting on DNA"/>
    <property type="evidence" value="ECO:0007669"/>
    <property type="project" value="TreeGrafter"/>
</dbReference>
<dbReference type="InterPro" id="IPR038718">
    <property type="entry name" value="SNF2-like_sf"/>
</dbReference>
<dbReference type="Pfam" id="PF00176">
    <property type="entry name" value="SNF2-rel_dom"/>
    <property type="match status" value="1"/>
</dbReference>
<proteinExistence type="predicted"/>
<dbReference type="SUPFAM" id="SSF52540">
    <property type="entry name" value="P-loop containing nucleoside triphosphate hydrolases"/>
    <property type="match status" value="1"/>
</dbReference>
<evidence type="ECO:0000313" key="6">
    <source>
        <dbReference type="Proteomes" id="UP000053573"/>
    </source>
</evidence>
<comment type="caution">
    <text evidence="5">The sequence shown here is derived from an EMBL/GenBank/DDBJ whole genome shotgun (WGS) entry which is preliminary data.</text>
</comment>
<name>A0A0H1BRQ7_9EURO</name>